<reference evidence="2 3" key="1">
    <citation type="submission" date="2019-08" db="EMBL/GenBank/DDBJ databases">
        <title>Whole genome of Aphis craccivora.</title>
        <authorList>
            <person name="Voronova N.V."/>
            <person name="Shulinski R.S."/>
            <person name="Bandarenka Y.V."/>
            <person name="Zhorov D.G."/>
            <person name="Warner D."/>
        </authorList>
    </citation>
    <scope>NUCLEOTIDE SEQUENCE [LARGE SCALE GENOMIC DNA]</scope>
    <source>
        <strain evidence="2">180601</strain>
        <tissue evidence="2">Whole Body</tissue>
    </source>
</reference>
<feature type="compositionally biased region" description="Low complexity" evidence="1">
    <location>
        <begin position="254"/>
        <end position="266"/>
    </location>
</feature>
<dbReference type="InterPro" id="IPR012337">
    <property type="entry name" value="RNaseH-like_sf"/>
</dbReference>
<name>A0A6G0VME1_APHCR</name>
<evidence type="ECO:0000256" key="1">
    <source>
        <dbReference type="SAM" id="MobiDB-lite"/>
    </source>
</evidence>
<organism evidence="2 3">
    <name type="scientific">Aphis craccivora</name>
    <name type="common">Cowpea aphid</name>
    <dbReference type="NCBI Taxonomy" id="307492"/>
    <lineage>
        <taxon>Eukaryota</taxon>
        <taxon>Metazoa</taxon>
        <taxon>Ecdysozoa</taxon>
        <taxon>Arthropoda</taxon>
        <taxon>Hexapoda</taxon>
        <taxon>Insecta</taxon>
        <taxon>Pterygota</taxon>
        <taxon>Neoptera</taxon>
        <taxon>Paraneoptera</taxon>
        <taxon>Hemiptera</taxon>
        <taxon>Sternorrhyncha</taxon>
        <taxon>Aphidomorpha</taxon>
        <taxon>Aphidoidea</taxon>
        <taxon>Aphididae</taxon>
        <taxon>Aphidini</taxon>
        <taxon>Aphis</taxon>
        <taxon>Aphis</taxon>
    </lineage>
</organism>
<evidence type="ECO:0000313" key="2">
    <source>
        <dbReference type="EMBL" id="KAF0701750.1"/>
    </source>
</evidence>
<dbReference type="OrthoDB" id="6604008at2759"/>
<dbReference type="SUPFAM" id="SSF53098">
    <property type="entry name" value="Ribonuclease H-like"/>
    <property type="match status" value="1"/>
</dbReference>
<comment type="caution">
    <text evidence="2">The sequence shown here is derived from an EMBL/GenBank/DDBJ whole genome shotgun (WGS) entry which is preliminary data.</text>
</comment>
<proteinExistence type="predicted"/>
<dbReference type="EMBL" id="VUJU01014611">
    <property type="protein sequence ID" value="KAF0701750.1"/>
    <property type="molecule type" value="Genomic_DNA"/>
</dbReference>
<dbReference type="AlphaFoldDB" id="A0A6G0VME1"/>
<gene>
    <name evidence="2" type="ORF">FWK35_00036673</name>
</gene>
<protein>
    <submittedName>
        <fullName evidence="2">Zinc finger BED domain-containing protein RICESLEEPER 1-like isoform X1</fullName>
    </submittedName>
</protein>
<keyword evidence="3" id="KW-1185">Reference proteome</keyword>
<feature type="region of interest" description="Disordered" evidence="1">
    <location>
        <begin position="244"/>
        <end position="266"/>
    </location>
</feature>
<evidence type="ECO:0000313" key="3">
    <source>
        <dbReference type="Proteomes" id="UP000478052"/>
    </source>
</evidence>
<dbReference type="Proteomes" id="UP000478052">
    <property type="component" value="Unassembled WGS sequence"/>
</dbReference>
<accession>A0A6G0VME1</accession>
<feature type="non-terminal residue" evidence="2">
    <location>
        <position position="1"/>
    </location>
</feature>
<sequence>GKHGTNLKRHLASHHDELHEEYMSKELEKNNCSKKVTKKESQVKLFNFLVPKVNVQLNKKIILDACIDLVTVNGRPFTMLNDTVFRKILDPVLNGLQEKKFTINSYSIKKHVRQAESLLIQDEIANEVRSKLISLKLDGVTRLNRAFLGINMQYIVDDCIKLRTLGLVELTESHTVKIIVELTAGTYLKETILNILKKFKIEQKQLYTITSDNGANMLKAINLVEEEISATVAATTELNNELNNDSIEDTADVSSECSESYGSSDR</sequence>